<organism evidence="10 11">
    <name type="scientific">Chryseobacterium terrae</name>
    <dbReference type="NCBI Taxonomy" id="3163299"/>
    <lineage>
        <taxon>Bacteria</taxon>
        <taxon>Pseudomonadati</taxon>
        <taxon>Bacteroidota</taxon>
        <taxon>Flavobacteriia</taxon>
        <taxon>Flavobacteriales</taxon>
        <taxon>Weeksellaceae</taxon>
        <taxon>Chryseobacterium group</taxon>
        <taxon>Chryseobacterium</taxon>
    </lineage>
</organism>
<dbReference type="InterPro" id="IPR049278">
    <property type="entry name" value="MS_channel_C"/>
</dbReference>
<evidence type="ECO:0000256" key="4">
    <source>
        <dbReference type="ARBA" id="ARBA00022692"/>
    </source>
</evidence>
<evidence type="ECO:0000259" key="8">
    <source>
        <dbReference type="Pfam" id="PF00924"/>
    </source>
</evidence>
<dbReference type="SUPFAM" id="SSF82861">
    <property type="entry name" value="Mechanosensitive channel protein MscS (YggB), transmembrane region"/>
    <property type="match status" value="1"/>
</dbReference>
<keyword evidence="3" id="KW-1003">Cell membrane</keyword>
<dbReference type="InterPro" id="IPR011066">
    <property type="entry name" value="MscS_channel_C_sf"/>
</dbReference>
<dbReference type="InterPro" id="IPR006685">
    <property type="entry name" value="MscS_channel_2nd"/>
</dbReference>
<name>A0ABW8Y0F1_9FLAO</name>
<comment type="caution">
    <text evidence="10">The sequence shown here is derived from an EMBL/GenBank/DDBJ whole genome shotgun (WGS) entry which is preliminary data.</text>
</comment>
<dbReference type="InterPro" id="IPR010920">
    <property type="entry name" value="LSM_dom_sf"/>
</dbReference>
<evidence type="ECO:0000256" key="7">
    <source>
        <dbReference type="SAM" id="Phobius"/>
    </source>
</evidence>
<evidence type="ECO:0000256" key="1">
    <source>
        <dbReference type="ARBA" id="ARBA00004651"/>
    </source>
</evidence>
<dbReference type="InterPro" id="IPR011014">
    <property type="entry name" value="MscS_channel_TM-2"/>
</dbReference>
<dbReference type="InterPro" id="IPR008910">
    <property type="entry name" value="MSC_TM_helix"/>
</dbReference>
<gene>
    <name evidence="10" type="ORF">ABS765_06350</name>
</gene>
<dbReference type="Pfam" id="PF00924">
    <property type="entry name" value="MS_channel_2nd"/>
    <property type="match status" value="1"/>
</dbReference>
<comment type="similarity">
    <text evidence="2">Belongs to the MscS (TC 1.A.23) family.</text>
</comment>
<feature type="transmembrane region" description="Helical" evidence="7">
    <location>
        <begin position="66"/>
        <end position="86"/>
    </location>
</feature>
<feature type="transmembrane region" description="Helical" evidence="7">
    <location>
        <begin position="92"/>
        <end position="111"/>
    </location>
</feature>
<dbReference type="Pfam" id="PF21082">
    <property type="entry name" value="MS_channel_3rd"/>
    <property type="match status" value="1"/>
</dbReference>
<evidence type="ECO:0000256" key="2">
    <source>
        <dbReference type="ARBA" id="ARBA00008017"/>
    </source>
</evidence>
<evidence type="ECO:0000259" key="9">
    <source>
        <dbReference type="Pfam" id="PF21082"/>
    </source>
</evidence>
<evidence type="ECO:0000313" key="11">
    <source>
        <dbReference type="Proteomes" id="UP001629058"/>
    </source>
</evidence>
<dbReference type="Gene3D" id="3.30.70.100">
    <property type="match status" value="1"/>
</dbReference>
<sequence length="287" mass="32638">MIDLDKAIHLINEKLELWFRTLIKILPNLVLAIIIFLIGLFISRWLRKVAEKLILRFTQNITITRLFSTFIYLLSLGIIIFTSLSILKLDKAVTSILAGAGIVGLALAFAFQDIAANFISGIFISFRRPLKVGDIVSIKDYMGKVEEINLRDTVIRTFQGKMVIIPNKDVFQNPIENYSILGKRRFDLEVGVSYSDDLEKAAQLAINAVKDIEGISSDDEVTLFYKEFGESSINFTIRIWCNSSEQLQYLKVGHLAIIAIKKSFDKNNISIPFPIRTLDVVWPEKFE</sequence>
<dbReference type="InterPro" id="IPR045275">
    <property type="entry name" value="MscS_archaea/bacteria_type"/>
</dbReference>
<proteinExistence type="inferred from homology"/>
<evidence type="ECO:0000313" key="10">
    <source>
        <dbReference type="EMBL" id="MFL9833646.1"/>
    </source>
</evidence>
<evidence type="ECO:0000256" key="6">
    <source>
        <dbReference type="ARBA" id="ARBA00023136"/>
    </source>
</evidence>
<protein>
    <submittedName>
        <fullName evidence="10">Mechanosensitive ion channel family protein</fullName>
    </submittedName>
</protein>
<dbReference type="Gene3D" id="1.10.287.1260">
    <property type="match status" value="1"/>
</dbReference>
<reference evidence="10 11" key="1">
    <citation type="submission" date="2024-06" db="EMBL/GenBank/DDBJ databases">
        <authorList>
            <person name="Kaempfer P."/>
            <person name="Viver T."/>
        </authorList>
    </citation>
    <scope>NUCLEOTIDE SEQUENCE [LARGE SCALE GENOMIC DNA]</scope>
    <source>
        <strain evidence="10 11">ST-37</strain>
    </source>
</reference>
<feature type="domain" description="Mechanosensitive ion channel MscS C-terminal" evidence="9">
    <location>
        <begin position="187"/>
        <end position="271"/>
    </location>
</feature>
<dbReference type="SUPFAM" id="SSF50182">
    <property type="entry name" value="Sm-like ribonucleoproteins"/>
    <property type="match status" value="1"/>
</dbReference>
<dbReference type="SUPFAM" id="SSF82689">
    <property type="entry name" value="Mechanosensitive channel protein MscS (YggB), C-terminal domain"/>
    <property type="match status" value="1"/>
</dbReference>
<dbReference type="InterPro" id="IPR023408">
    <property type="entry name" value="MscS_beta-dom_sf"/>
</dbReference>
<dbReference type="EMBL" id="JBELPY010000003">
    <property type="protein sequence ID" value="MFL9833646.1"/>
    <property type="molecule type" value="Genomic_DNA"/>
</dbReference>
<dbReference type="PANTHER" id="PTHR30221:SF1">
    <property type="entry name" value="SMALL-CONDUCTANCE MECHANOSENSITIVE CHANNEL"/>
    <property type="match status" value="1"/>
</dbReference>
<keyword evidence="11" id="KW-1185">Reference proteome</keyword>
<feature type="domain" description="Mechanosensitive ion channel MscS" evidence="8">
    <location>
        <begin position="113"/>
        <end position="179"/>
    </location>
</feature>
<dbReference type="RefSeq" id="WP_408088704.1">
    <property type="nucleotide sequence ID" value="NZ_JBELPY010000003.1"/>
</dbReference>
<dbReference type="PANTHER" id="PTHR30221">
    <property type="entry name" value="SMALL-CONDUCTANCE MECHANOSENSITIVE CHANNEL"/>
    <property type="match status" value="1"/>
</dbReference>
<dbReference type="Gene3D" id="2.30.30.60">
    <property type="match status" value="1"/>
</dbReference>
<keyword evidence="4 7" id="KW-0812">Transmembrane</keyword>
<evidence type="ECO:0000256" key="5">
    <source>
        <dbReference type="ARBA" id="ARBA00022989"/>
    </source>
</evidence>
<dbReference type="Pfam" id="PF05552">
    <property type="entry name" value="MS_channel_1st_1"/>
    <property type="match status" value="1"/>
</dbReference>
<keyword evidence="5 7" id="KW-1133">Transmembrane helix</keyword>
<accession>A0ABW8Y0F1</accession>
<feature type="transmembrane region" description="Helical" evidence="7">
    <location>
        <begin position="25"/>
        <end position="46"/>
    </location>
</feature>
<dbReference type="Proteomes" id="UP001629058">
    <property type="component" value="Unassembled WGS sequence"/>
</dbReference>
<evidence type="ECO:0000256" key="3">
    <source>
        <dbReference type="ARBA" id="ARBA00022475"/>
    </source>
</evidence>
<keyword evidence="6 7" id="KW-0472">Membrane</keyword>
<comment type="subcellular location">
    <subcellularLocation>
        <location evidence="1">Cell membrane</location>
        <topology evidence="1">Multi-pass membrane protein</topology>
    </subcellularLocation>
</comment>